<dbReference type="PANTHER" id="PTHR42711:SF16">
    <property type="entry name" value="ABC TRANSPORTER ATP-BINDING PROTEIN"/>
    <property type="match status" value="1"/>
</dbReference>
<evidence type="ECO:0000313" key="12">
    <source>
        <dbReference type="Proteomes" id="UP000627369"/>
    </source>
</evidence>
<evidence type="ECO:0000256" key="4">
    <source>
        <dbReference type="ARBA" id="ARBA00022741"/>
    </source>
</evidence>
<dbReference type="CDD" id="cd03230">
    <property type="entry name" value="ABC_DR_subfamily_A"/>
    <property type="match status" value="1"/>
</dbReference>
<evidence type="ECO:0000256" key="7">
    <source>
        <dbReference type="ARBA" id="ARBA00023136"/>
    </source>
</evidence>
<feature type="region of interest" description="Disordered" evidence="9">
    <location>
        <begin position="287"/>
        <end position="318"/>
    </location>
</feature>
<dbReference type="InterPro" id="IPR050763">
    <property type="entry name" value="ABC_transporter_ATP-binding"/>
</dbReference>
<dbReference type="GO" id="GO:0016887">
    <property type="term" value="F:ATP hydrolysis activity"/>
    <property type="evidence" value="ECO:0007669"/>
    <property type="project" value="InterPro"/>
</dbReference>
<comment type="caution">
    <text evidence="11">The sequence shown here is derived from an EMBL/GenBank/DDBJ whole genome shotgun (WGS) entry which is preliminary data.</text>
</comment>
<dbReference type="InterPro" id="IPR003593">
    <property type="entry name" value="AAA+_ATPase"/>
</dbReference>
<evidence type="ECO:0000256" key="8">
    <source>
        <dbReference type="ARBA" id="ARBA00023251"/>
    </source>
</evidence>
<comment type="subcellular location">
    <subcellularLocation>
        <location evidence="1">Cell membrane</location>
        <topology evidence="1">Peripheral membrane protein</topology>
    </subcellularLocation>
</comment>
<dbReference type="InterPro" id="IPR027417">
    <property type="entry name" value="P-loop_NTPase"/>
</dbReference>
<dbReference type="Pfam" id="PF00005">
    <property type="entry name" value="ABC_tran"/>
    <property type="match status" value="1"/>
</dbReference>
<evidence type="ECO:0000256" key="3">
    <source>
        <dbReference type="ARBA" id="ARBA00022475"/>
    </source>
</evidence>
<dbReference type="GO" id="GO:0046677">
    <property type="term" value="P:response to antibiotic"/>
    <property type="evidence" value="ECO:0007669"/>
    <property type="project" value="UniProtKB-KW"/>
</dbReference>
<keyword evidence="12" id="KW-1185">Reference proteome</keyword>
<keyword evidence="5 11" id="KW-0067">ATP-binding</keyword>
<dbReference type="AlphaFoldDB" id="A0A919G7N7"/>
<evidence type="ECO:0000256" key="6">
    <source>
        <dbReference type="ARBA" id="ARBA00022967"/>
    </source>
</evidence>
<dbReference type="SMART" id="SM00382">
    <property type="entry name" value="AAA"/>
    <property type="match status" value="1"/>
</dbReference>
<dbReference type="InterPro" id="IPR017871">
    <property type="entry name" value="ABC_transporter-like_CS"/>
</dbReference>
<accession>A0A919G7N7</accession>
<dbReference type="GO" id="GO:0005886">
    <property type="term" value="C:plasma membrane"/>
    <property type="evidence" value="ECO:0007669"/>
    <property type="project" value="UniProtKB-SubCell"/>
</dbReference>
<evidence type="ECO:0000256" key="1">
    <source>
        <dbReference type="ARBA" id="ARBA00004202"/>
    </source>
</evidence>
<dbReference type="EMBL" id="BNAS01000009">
    <property type="protein sequence ID" value="GHH79535.1"/>
    <property type="molecule type" value="Genomic_DNA"/>
</dbReference>
<dbReference type="InterPro" id="IPR003439">
    <property type="entry name" value="ABC_transporter-like_ATP-bd"/>
</dbReference>
<evidence type="ECO:0000259" key="10">
    <source>
        <dbReference type="PROSITE" id="PS50893"/>
    </source>
</evidence>
<keyword evidence="2" id="KW-0813">Transport</keyword>
<dbReference type="GO" id="GO:0005524">
    <property type="term" value="F:ATP binding"/>
    <property type="evidence" value="ECO:0007669"/>
    <property type="project" value="UniProtKB-KW"/>
</dbReference>
<protein>
    <submittedName>
        <fullName evidence="11">ABC transporter ATP-binding protein</fullName>
    </submittedName>
</protein>
<dbReference type="SUPFAM" id="SSF52540">
    <property type="entry name" value="P-loop containing nucleoside triphosphate hydrolases"/>
    <property type="match status" value="1"/>
</dbReference>
<reference evidence="11" key="1">
    <citation type="journal article" date="2014" name="Int. J. Syst. Evol. Microbiol.">
        <title>Complete genome sequence of Corynebacterium casei LMG S-19264T (=DSM 44701T), isolated from a smear-ripened cheese.</title>
        <authorList>
            <consortium name="US DOE Joint Genome Institute (JGI-PGF)"/>
            <person name="Walter F."/>
            <person name="Albersmeier A."/>
            <person name="Kalinowski J."/>
            <person name="Ruckert C."/>
        </authorList>
    </citation>
    <scope>NUCLEOTIDE SEQUENCE</scope>
    <source>
        <strain evidence="11">CGMCC 4.7398</strain>
    </source>
</reference>
<dbReference type="FunFam" id="3.40.50.300:FF:000589">
    <property type="entry name" value="ABC transporter, ATP-binding subunit"/>
    <property type="match status" value="1"/>
</dbReference>
<keyword evidence="6" id="KW-1278">Translocase</keyword>
<organism evidence="11 12">
    <name type="scientific">Promicromonospora soli</name>
    <dbReference type="NCBI Taxonomy" id="2035533"/>
    <lineage>
        <taxon>Bacteria</taxon>
        <taxon>Bacillati</taxon>
        <taxon>Actinomycetota</taxon>
        <taxon>Actinomycetes</taxon>
        <taxon>Micrococcales</taxon>
        <taxon>Promicromonosporaceae</taxon>
        <taxon>Promicromonospora</taxon>
    </lineage>
</organism>
<keyword evidence="7" id="KW-0472">Membrane</keyword>
<dbReference type="PROSITE" id="PS00211">
    <property type="entry name" value="ABC_TRANSPORTER_1"/>
    <property type="match status" value="1"/>
</dbReference>
<proteinExistence type="predicted"/>
<evidence type="ECO:0000313" key="11">
    <source>
        <dbReference type="EMBL" id="GHH79535.1"/>
    </source>
</evidence>
<feature type="domain" description="ABC transporter" evidence="10">
    <location>
        <begin position="76"/>
        <end position="301"/>
    </location>
</feature>
<reference evidence="11" key="2">
    <citation type="submission" date="2020-09" db="EMBL/GenBank/DDBJ databases">
        <authorList>
            <person name="Sun Q."/>
            <person name="Zhou Y."/>
        </authorList>
    </citation>
    <scope>NUCLEOTIDE SEQUENCE</scope>
    <source>
        <strain evidence="11">CGMCC 4.7398</strain>
    </source>
</reference>
<dbReference type="PROSITE" id="PS50893">
    <property type="entry name" value="ABC_TRANSPORTER_2"/>
    <property type="match status" value="1"/>
</dbReference>
<gene>
    <name evidence="11" type="ORF">GCM10017772_45520</name>
</gene>
<evidence type="ECO:0000256" key="5">
    <source>
        <dbReference type="ARBA" id="ARBA00022840"/>
    </source>
</evidence>
<dbReference type="Proteomes" id="UP000627369">
    <property type="component" value="Unassembled WGS sequence"/>
</dbReference>
<evidence type="ECO:0000256" key="9">
    <source>
        <dbReference type="SAM" id="MobiDB-lite"/>
    </source>
</evidence>
<dbReference type="PANTHER" id="PTHR42711">
    <property type="entry name" value="ABC TRANSPORTER ATP-BINDING PROTEIN"/>
    <property type="match status" value="1"/>
</dbReference>
<keyword evidence="8" id="KW-0046">Antibiotic resistance</keyword>
<feature type="compositionally biased region" description="Basic and acidic residues" evidence="9">
    <location>
        <begin position="287"/>
        <end position="308"/>
    </location>
</feature>
<keyword evidence="4" id="KW-0547">Nucleotide-binding</keyword>
<keyword evidence="3" id="KW-1003">Cell membrane</keyword>
<name>A0A919G7N7_9MICO</name>
<evidence type="ECO:0000256" key="2">
    <source>
        <dbReference type="ARBA" id="ARBA00022448"/>
    </source>
</evidence>
<dbReference type="Gene3D" id="3.40.50.300">
    <property type="entry name" value="P-loop containing nucleotide triphosphate hydrolases"/>
    <property type="match status" value="1"/>
</dbReference>
<sequence length="410" mass="42412">MRKEGDPQLGPIATHLTRVVHTQVTDRDDAPRTAAYDCAVPLSDAPAIDPAQAATAGAVPASPAGAAASADHGVAVEVRGLVKRYDGRAVVDGLDLVARQGAITAVLGPNGAGKTTSIECCEGLRSPDGGTVRVLGRDPIGDARFLRPRVGVMLQDGGLPTGVRALELLRHVAAMYAAPRPVDELAERLGLHGFARTTVRRLSGGQRQRVALAAAVVGRPDVVFLDEPSAGMDPQSRRAVWDLVRELRADGVAIVLTTHLMDEAADLADHVHVVDHGRVIASGSVRELTDGVADRGPHGDPQRSEDAPWGKGGGAGPGTLRIEARPGLDLAGLRNVLPASLSDGGGAGAAPWIAAEAEPGVYTVTGPVDPSTVAAVTAWLADRGVLARSVTTGSRTLEDVFLDLTGRNLR</sequence>